<dbReference type="GO" id="GO:0046872">
    <property type="term" value="F:metal ion binding"/>
    <property type="evidence" value="ECO:0007669"/>
    <property type="project" value="UniProtKB-KW"/>
</dbReference>
<accession>A0A7M5WYI8</accession>
<dbReference type="EnsemblMetazoa" id="CLYHEMT014961.1">
    <property type="protein sequence ID" value="CLYHEMP014961.1"/>
    <property type="gene ID" value="CLYHEMG014961"/>
</dbReference>
<evidence type="ECO:0000256" key="4">
    <source>
        <dbReference type="ARBA" id="ARBA00022438"/>
    </source>
</evidence>
<proteinExistence type="inferred from homology"/>
<dbReference type="RefSeq" id="XP_066927163.1">
    <property type="nucleotide sequence ID" value="XM_067071062.1"/>
</dbReference>
<evidence type="ECO:0000313" key="20">
    <source>
        <dbReference type="EnsemblMetazoa" id="CLYHEMP014961.1"/>
    </source>
</evidence>
<dbReference type="SUPFAM" id="SSF52025">
    <property type="entry name" value="PA domain"/>
    <property type="match status" value="1"/>
</dbReference>
<dbReference type="Pfam" id="PF02225">
    <property type="entry name" value="PA"/>
    <property type="match status" value="1"/>
</dbReference>
<feature type="domain" description="Peptidase M28" evidence="19">
    <location>
        <begin position="361"/>
        <end position="573"/>
    </location>
</feature>
<feature type="domain" description="PA" evidence="17">
    <location>
        <begin position="189"/>
        <end position="267"/>
    </location>
</feature>
<dbReference type="InterPro" id="IPR046450">
    <property type="entry name" value="PA_dom_sf"/>
</dbReference>
<dbReference type="GO" id="GO:0016324">
    <property type="term" value="C:apical plasma membrane"/>
    <property type="evidence" value="ECO:0007669"/>
    <property type="project" value="UniProtKB-SubCell"/>
</dbReference>
<keyword evidence="12" id="KW-0325">Glycoprotein</keyword>
<dbReference type="FunFam" id="3.40.630.10:FF:000101">
    <property type="entry name" value="N-acetylated alpha-linked acidic dipeptidase like 1"/>
    <property type="match status" value="1"/>
</dbReference>
<name>A0A7M5WYI8_9CNID</name>
<dbReference type="OrthoDB" id="5841748at2759"/>
<keyword evidence="8" id="KW-0862">Zinc</keyword>
<dbReference type="SUPFAM" id="SSF53187">
    <property type="entry name" value="Zn-dependent exopeptidases"/>
    <property type="match status" value="1"/>
</dbReference>
<dbReference type="PANTHER" id="PTHR10404:SF77">
    <property type="entry name" value="GLUTAMATE CARBOXYPEPTIDASE 2 HOMOLOG"/>
    <property type="match status" value="1"/>
</dbReference>
<dbReference type="Proteomes" id="UP000594262">
    <property type="component" value="Unplaced"/>
</dbReference>
<evidence type="ECO:0000256" key="12">
    <source>
        <dbReference type="ARBA" id="ARBA00023180"/>
    </source>
</evidence>
<dbReference type="InterPro" id="IPR007484">
    <property type="entry name" value="Peptidase_M28"/>
</dbReference>
<feature type="domain" description="Transferrin receptor-like dimerisation" evidence="18">
    <location>
        <begin position="635"/>
        <end position="753"/>
    </location>
</feature>
<evidence type="ECO:0000259" key="18">
    <source>
        <dbReference type="Pfam" id="PF04253"/>
    </source>
</evidence>
<dbReference type="InterPro" id="IPR003137">
    <property type="entry name" value="PA_domain"/>
</dbReference>
<evidence type="ECO:0000256" key="13">
    <source>
        <dbReference type="ARBA" id="ARBA00059290"/>
    </source>
</evidence>
<keyword evidence="6" id="KW-0479">Metal-binding</keyword>
<sequence length="758" mass="87417">MKRKEIIFSICSLLTISALAFLCGYGFDRYLRKTLVERKRRSLSSNYRGLGPNTKDFKRDFDWCDQSWSDMDFNYPQFHDDGSRKVNTTEIDQVHQYLTEKPHLAGSQQNNHLGDYIADKWKSYGMKVYKKTYQVLLSVPKRPAVLQLLHLNGSVDYEPDMTEHPFYKEEAHEDAAPPFNAYTASGSVKAKYVYVNNGDMLDYYDLKQRKISLEGKIFITQYGSLYRGEKVRLAEEHGAVALLMFPHPEDVKTENETGYPETWGLPEGGKPRGSINSVKGDPLTPEWPSTEGMYRIHENETSLPKIIVQPISYQIAAHLIDDMDGTDAPFGWGMNNHTKIDSSRELYLSLDVPREQHNITNIVGVLRGDTEPDRLVIMGNHRDAWVYGGGDPSSGTACMMEVSRVVGQMYDGVAGWKPRRTMVFISWDAEEYGLVGSLEWLQEHFTLMQAKTVAYINVDIGVSGDYSFRARGTPSMMDFLYQVTEKTEDPDKKDSTKEQFTNLYEHWKARYPDPARNGAPYVATPKSGSDFQGFYTMFGIPVTDVRYEYDKSIHPTYKNFPSYHTIYDNYRYYKQFVDPDTRYHKTITEVLLRQMMRLTDDLILPFNLTSYAQSIQADFEALETTYGEQLANNSISLDLLKTTISRLKEATVDFHQRIKHIHKQDIYSVRKVNDQLMWFERAFIIPEGVMGTYGLKHVIYSPSQKNLFSRNSFPGLGIVLYEIDIERKTDRWDQFKIQYSLLVNCLENAIKIISKDVL</sequence>
<dbReference type="Pfam" id="PF04389">
    <property type="entry name" value="Peptidase_M28"/>
    <property type="match status" value="1"/>
</dbReference>
<comment type="function">
    <text evidence="13">Aminopeptidase with broad substrate specificity. Has lower activity with substrates that have Asp or Glu in the P2' position, or Pro in the P3' position. Lacks activity with substrates that have both Pro in the P3' position and Asp or Glu in the P2' position. Lacks carboxypeptidase activity. Lacks dipeptidyl-peptidase IV type activity.</text>
</comment>
<keyword evidence="9" id="KW-0106">Calcium</keyword>
<evidence type="ECO:0000256" key="9">
    <source>
        <dbReference type="ARBA" id="ARBA00022837"/>
    </source>
</evidence>
<dbReference type="AlphaFoldDB" id="A0A7M5WYI8"/>
<evidence type="ECO:0000256" key="2">
    <source>
        <dbReference type="ARBA" id="ARBA00004221"/>
    </source>
</evidence>
<evidence type="ECO:0000256" key="5">
    <source>
        <dbReference type="ARBA" id="ARBA00022670"/>
    </source>
</evidence>
<dbReference type="GeneID" id="136814504"/>
<dbReference type="GO" id="GO:0004180">
    <property type="term" value="F:carboxypeptidase activity"/>
    <property type="evidence" value="ECO:0007669"/>
    <property type="project" value="TreeGrafter"/>
</dbReference>
<keyword evidence="7" id="KW-0378">Hydrolase</keyword>
<dbReference type="Gene3D" id="3.40.630.10">
    <property type="entry name" value="Zn peptidases"/>
    <property type="match status" value="1"/>
</dbReference>
<dbReference type="InterPro" id="IPR039373">
    <property type="entry name" value="Peptidase_M28B"/>
</dbReference>
<evidence type="ECO:0000256" key="8">
    <source>
        <dbReference type="ARBA" id="ARBA00022833"/>
    </source>
</evidence>
<organism evidence="20 21">
    <name type="scientific">Clytia hemisphaerica</name>
    <dbReference type="NCBI Taxonomy" id="252671"/>
    <lineage>
        <taxon>Eukaryota</taxon>
        <taxon>Metazoa</taxon>
        <taxon>Cnidaria</taxon>
        <taxon>Hydrozoa</taxon>
        <taxon>Hydroidolina</taxon>
        <taxon>Leptothecata</taxon>
        <taxon>Obeliida</taxon>
        <taxon>Clytiidae</taxon>
        <taxon>Clytia</taxon>
    </lineage>
</organism>
<dbReference type="SUPFAM" id="SSF47672">
    <property type="entry name" value="Transferrin receptor-like dimerisation domain"/>
    <property type="match status" value="1"/>
</dbReference>
<keyword evidence="4" id="KW-0031">Aminopeptidase</keyword>
<evidence type="ECO:0000256" key="6">
    <source>
        <dbReference type="ARBA" id="ARBA00022723"/>
    </source>
</evidence>
<dbReference type="GO" id="GO:0006508">
    <property type="term" value="P:proteolysis"/>
    <property type="evidence" value="ECO:0007669"/>
    <property type="project" value="UniProtKB-KW"/>
</dbReference>
<dbReference type="GO" id="GO:0008237">
    <property type="term" value="F:metallopeptidase activity"/>
    <property type="evidence" value="ECO:0007669"/>
    <property type="project" value="UniProtKB-KW"/>
</dbReference>
<comment type="similarity">
    <text evidence="3">Belongs to the peptidase M28 family. M28B subfamily.</text>
</comment>
<dbReference type="Pfam" id="PF04253">
    <property type="entry name" value="TFR_dimer"/>
    <property type="match status" value="1"/>
</dbReference>
<dbReference type="InterPro" id="IPR036757">
    <property type="entry name" value="TFR-like_dimer_dom_sf"/>
</dbReference>
<keyword evidence="10" id="KW-0482">Metalloprotease</keyword>
<evidence type="ECO:0000313" key="21">
    <source>
        <dbReference type="Proteomes" id="UP000594262"/>
    </source>
</evidence>
<comment type="subcellular location">
    <subcellularLocation>
        <location evidence="2">Apical cell membrane</location>
    </subcellularLocation>
</comment>
<evidence type="ECO:0000259" key="17">
    <source>
        <dbReference type="Pfam" id="PF02225"/>
    </source>
</evidence>
<comment type="cofactor">
    <cofactor evidence="1">
        <name>Zn(2+)</name>
        <dbReference type="ChEBI" id="CHEBI:29105"/>
    </cofactor>
</comment>
<dbReference type="FunFam" id="1.20.930.40:FF:000001">
    <property type="entry name" value="N-acetylated-alpha-linked acidic dipeptidase 2"/>
    <property type="match status" value="1"/>
</dbReference>
<keyword evidence="11" id="KW-1015">Disulfide bond</keyword>
<evidence type="ECO:0000256" key="10">
    <source>
        <dbReference type="ARBA" id="ARBA00023049"/>
    </source>
</evidence>
<evidence type="ECO:0000256" key="11">
    <source>
        <dbReference type="ARBA" id="ARBA00023157"/>
    </source>
</evidence>
<feature type="region of interest" description="Disordered" evidence="16">
    <location>
        <begin position="262"/>
        <end position="290"/>
    </location>
</feature>
<dbReference type="InterPro" id="IPR007365">
    <property type="entry name" value="TFR-like_dimer_dom"/>
</dbReference>
<reference evidence="20" key="1">
    <citation type="submission" date="2021-01" db="UniProtKB">
        <authorList>
            <consortium name="EnsemblMetazoa"/>
        </authorList>
    </citation>
    <scope>IDENTIFICATION</scope>
</reference>
<evidence type="ECO:0000256" key="7">
    <source>
        <dbReference type="ARBA" id="ARBA00022801"/>
    </source>
</evidence>
<evidence type="ECO:0000256" key="3">
    <source>
        <dbReference type="ARBA" id="ARBA00005634"/>
    </source>
</evidence>
<dbReference type="Gene3D" id="3.50.30.30">
    <property type="match status" value="1"/>
</dbReference>
<keyword evidence="5" id="KW-0645">Protease</keyword>
<evidence type="ECO:0000259" key="19">
    <source>
        <dbReference type="Pfam" id="PF04389"/>
    </source>
</evidence>
<dbReference type="GO" id="GO:0004177">
    <property type="term" value="F:aminopeptidase activity"/>
    <property type="evidence" value="ECO:0007669"/>
    <property type="project" value="UniProtKB-KW"/>
</dbReference>
<evidence type="ECO:0000256" key="1">
    <source>
        <dbReference type="ARBA" id="ARBA00001947"/>
    </source>
</evidence>
<protein>
    <recommendedName>
        <fullName evidence="14">Aminopeptidase NAALADL1</fullName>
    </recommendedName>
    <alternativeName>
        <fullName evidence="15">N-acetylated-alpha-linked acidic dipeptidase-like protein</fullName>
    </alternativeName>
</protein>
<evidence type="ECO:0000256" key="14">
    <source>
        <dbReference type="ARBA" id="ARBA00068168"/>
    </source>
</evidence>
<evidence type="ECO:0000256" key="15">
    <source>
        <dbReference type="ARBA" id="ARBA00081462"/>
    </source>
</evidence>
<dbReference type="Gene3D" id="1.20.930.40">
    <property type="entry name" value="Transferrin receptor-like, dimerisation domain"/>
    <property type="match status" value="1"/>
</dbReference>
<evidence type="ECO:0000256" key="16">
    <source>
        <dbReference type="SAM" id="MobiDB-lite"/>
    </source>
</evidence>
<keyword evidence="21" id="KW-1185">Reference proteome</keyword>
<dbReference type="PANTHER" id="PTHR10404">
    <property type="entry name" value="N-ACETYLATED-ALPHA-LINKED ACIDIC DIPEPTIDASE"/>
    <property type="match status" value="1"/>
</dbReference>